<protein>
    <submittedName>
        <fullName evidence="12">TPKB protein</fullName>
    </submittedName>
</protein>
<dbReference type="Proteomes" id="UP000649617">
    <property type="component" value="Unassembled WGS sequence"/>
</dbReference>
<evidence type="ECO:0000256" key="7">
    <source>
        <dbReference type="ARBA" id="ARBA00023136"/>
    </source>
</evidence>
<proteinExistence type="predicted"/>
<dbReference type="PROSITE" id="PS50222">
    <property type="entry name" value="EF_HAND_2"/>
    <property type="match status" value="1"/>
</dbReference>
<feature type="compositionally biased region" description="Basic and acidic residues" evidence="9">
    <location>
        <begin position="367"/>
        <end position="376"/>
    </location>
</feature>
<organism evidence="12 13">
    <name type="scientific">Symbiodinium pilosum</name>
    <name type="common">Dinoflagellate</name>
    <dbReference type="NCBI Taxonomy" id="2952"/>
    <lineage>
        <taxon>Eukaryota</taxon>
        <taxon>Sar</taxon>
        <taxon>Alveolata</taxon>
        <taxon>Dinophyceae</taxon>
        <taxon>Suessiales</taxon>
        <taxon>Symbiodiniaceae</taxon>
        <taxon>Symbiodinium</taxon>
    </lineage>
</organism>
<keyword evidence="8" id="KW-0407">Ion channel</keyword>
<dbReference type="InterPro" id="IPR002048">
    <property type="entry name" value="EF_hand_dom"/>
</dbReference>
<keyword evidence="13" id="KW-1185">Reference proteome</keyword>
<dbReference type="InterPro" id="IPR013099">
    <property type="entry name" value="K_chnl_dom"/>
</dbReference>
<evidence type="ECO:0000256" key="2">
    <source>
        <dbReference type="ARBA" id="ARBA00022448"/>
    </source>
</evidence>
<feature type="transmembrane region" description="Helical" evidence="10">
    <location>
        <begin position="20"/>
        <end position="38"/>
    </location>
</feature>
<dbReference type="Gene3D" id="1.10.238.10">
    <property type="entry name" value="EF-hand"/>
    <property type="match status" value="1"/>
</dbReference>
<dbReference type="SUPFAM" id="SSF81324">
    <property type="entry name" value="Voltage-gated potassium channels"/>
    <property type="match status" value="2"/>
</dbReference>
<dbReference type="PANTHER" id="PTHR11003:SF345">
    <property type="entry name" value="TWIK FAMILY OF POTASSIUM CHANNELS PROTEIN 18"/>
    <property type="match status" value="1"/>
</dbReference>
<dbReference type="Pfam" id="PF13202">
    <property type="entry name" value="EF-hand_5"/>
    <property type="match status" value="1"/>
</dbReference>
<dbReference type="Pfam" id="PF07885">
    <property type="entry name" value="Ion_trans_2"/>
    <property type="match status" value="2"/>
</dbReference>
<dbReference type="SUPFAM" id="SSF47473">
    <property type="entry name" value="EF-hand"/>
    <property type="match status" value="1"/>
</dbReference>
<keyword evidence="7 10" id="KW-0472">Membrane</keyword>
<sequence length="376" mass="42965">MRRPLDCHVRSGCPTRAATCLTVCGFYCLLGATIYNFLEPEWNFTDCLYFSFVTTTTVGYGCLAPTSTGSRAFTMVYAFFSVPFITGTLAEFQRAWLSLCFRAWRWMLSRCLPTSEVGNWIHIEESHVWVLSAVHFYFWGIVELATFLAATASMMMLIMWALFRGVPGAFVSTLENTEAFQMGLFDSIYYFVITSTTVGYGDVCPRTATAKMWSIIVASYGIGLIIMWADHLNRLWQTRQLHLREARILQRELDPSLIEEFDVSGDGQVTELEYVLAMLRSLELVNMDVVGPILDRFNALDKDGNGVLDRDDLQRLLLRRCDQIESQHSRPRLRRMSRRFIGRTGTFNNQIARTSSSRVEEEEEDATKDATKSTYI</sequence>
<evidence type="ECO:0000259" key="11">
    <source>
        <dbReference type="PROSITE" id="PS50222"/>
    </source>
</evidence>
<accession>A0A812WTK2</accession>
<keyword evidence="6" id="KW-0406">Ion transport</keyword>
<evidence type="ECO:0000256" key="5">
    <source>
        <dbReference type="ARBA" id="ARBA00022989"/>
    </source>
</evidence>
<dbReference type="GO" id="GO:0030322">
    <property type="term" value="P:stabilization of membrane potential"/>
    <property type="evidence" value="ECO:0007669"/>
    <property type="project" value="TreeGrafter"/>
</dbReference>
<dbReference type="PRINTS" id="PR01333">
    <property type="entry name" value="2POREKCHANEL"/>
</dbReference>
<feature type="transmembrane region" description="Helical" evidence="10">
    <location>
        <begin position="212"/>
        <end position="229"/>
    </location>
</feature>
<name>A0A812WTK2_SYMPI</name>
<dbReference type="GO" id="GO:0015271">
    <property type="term" value="F:outward rectifier potassium channel activity"/>
    <property type="evidence" value="ECO:0007669"/>
    <property type="project" value="TreeGrafter"/>
</dbReference>
<feature type="transmembrane region" description="Helical" evidence="10">
    <location>
        <begin position="136"/>
        <end position="163"/>
    </location>
</feature>
<evidence type="ECO:0000313" key="13">
    <source>
        <dbReference type="Proteomes" id="UP000649617"/>
    </source>
</evidence>
<dbReference type="Gene3D" id="1.10.287.70">
    <property type="match status" value="2"/>
</dbReference>
<dbReference type="GO" id="GO:0022841">
    <property type="term" value="F:potassium ion leak channel activity"/>
    <property type="evidence" value="ECO:0007669"/>
    <property type="project" value="TreeGrafter"/>
</dbReference>
<dbReference type="PROSITE" id="PS00018">
    <property type="entry name" value="EF_HAND_1"/>
    <property type="match status" value="2"/>
</dbReference>
<evidence type="ECO:0000256" key="10">
    <source>
        <dbReference type="SAM" id="Phobius"/>
    </source>
</evidence>
<dbReference type="OrthoDB" id="415460at2759"/>
<dbReference type="InterPro" id="IPR018247">
    <property type="entry name" value="EF_Hand_1_Ca_BS"/>
</dbReference>
<evidence type="ECO:0000256" key="1">
    <source>
        <dbReference type="ARBA" id="ARBA00004141"/>
    </source>
</evidence>
<evidence type="ECO:0000313" key="12">
    <source>
        <dbReference type="EMBL" id="CAE7702851.1"/>
    </source>
</evidence>
<feature type="transmembrane region" description="Helical" evidence="10">
    <location>
        <begin position="183"/>
        <end position="200"/>
    </location>
</feature>
<keyword evidence="5 10" id="KW-1133">Transmembrane helix</keyword>
<dbReference type="EMBL" id="CAJNIZ010044845">
    <property type="protein sequence ID" value="CAE7702851.1"/>
    <property type="molecule type" value="Genomic_DNA"/>
</dbReference>
<dbReference type="GO" id="GO:0005509">
    <property type="term" value="F:calcium ion binding"/>
    <property type="evidence" value="ECO:0007669"/>
    <property type="project" value="InterPro"/>
</dbReference>
<dbReference type="InterPro" id="IPR003280">
    <property type="entry name" value="2pore_dom_K_chnl"/>
</dbReference>
<feature type="region of interest" description="Disordered" evidence="9">
    <location>
        <begin position="351"/>
        <end position="376"/>
    </location>
</feature>
<keyword evidence="3 10" id="KW-0812">Transmembrane</keyword>
<dbReference type="PANTHER" id="PTHR11003">
    <property type="entry name" value="POTASSIUM CHANNEL, SUBFAMILY K"/>
    <property type="match status" value="1"/>
</dbReference>
<keyword evidence="4" id="KW-0106">Calcium</keyword>
<dbReference type="AlphaFoldDB" id="A0A812WTK2"/>
<keyword evidence="2" id="KW-0813">Transport</keyword>
<dbReference type="GO" id="GO:0005737">
    <property type="term" value="C:cytoplasm"/>
    <property type="evidence" value="ECO:0007669"/>
    <property type="project" value="UniProtKB-ARBA"/>
</dbReference>
<evidence type="ECO:0000256" key="3">
    <source>
        <dbReference type="ARBA" id="ARBA00022692"/>
    </source>
</evidence>
<feature type="domain" description="EF-hand" evidence="11">
    <location>
        <begin position="288"/>
        <end position="323"/>
    </location>
</feature>
<evidence type="ECO:0000256" key="9">
    <source>
        <dbReference type="SAM" id="MobiDB-lite"/>
    </source>
</evidence>
<reference evidence="12" key="1">
    <citation type="submission" date="2021-02" db="EMBL/GenBank/DDBJ databases">
        <authorList>
            <person name="Dougan E. K."/>
            <person name="Rhodes N."/>
            <person name="Thang M."/>
            <person name="Chan C."/>
        </authorList>
    </citation>
    <scope>NUCLEOTIDE SEQUENCE</scope>
</reference>
<dbReference type="GO" id="GO:0005886">
    <property type="term" value="C:plasma membrane"/>
    <property type="evidence" value="ECO:0007669"/>
    <property type="project" value="TreeGrafter"/>
</dbReference>
<evidence type="ECO:0000256" key="4">
    <source>
        <dbReference type="ARBA" id="ARBA00022837"/>
    </source>
</evidence>
<evidence type="ECO:0000256" key="8">
    <source>
        <dbReference type="ARBA" id="ARBA00023303"/>
    </source>
</evidence>
<dbReference type="InterPro" id="IPR011992">
    <property type="entry name" value="EF-hand-dom_pair"/>
</dbReference>
<evidence type="ECO:0000256" key="6">
    <source>
        <dbReference type="ARBA" id="ARBA00023065"/>
    </source>
</evidence>
<comment type="subcellular location">
    <subcellularLocation>
        <location evidence="1">Membrane</location>
        <topology evidence="1">Multi-pass membrane protein</topology>
    </subcellularLocation>
</comment>
<comment type="caution">
    <text evidence="12">The sequence shown here is derived from an EMBL/GenBank/DDBJ whole genome shotgun (WGS) entry which is preliminary data.</text>
</comment>
<gene>
    <name evidence="12" type="primary">TPKB</name>
    <name evidence="12" type="ORF">SPIL2461_LOCUS19787</name>
</gene>